<protein>
    <submittedName>
        <fullName evidence="2">FMN-binding domain-containing protein</fullName>
    </submittedName>
</protein>
<reference evidence="2 3" key="1">
    <citation type="submission" date="2016-10" db="EMBL/GenBank/DDBJ databases">
        <authorList>
            <person name="de Groot N.N."/>
        </authorList>
    </citation>
    <scope>NUCLEOTIDE SEQUENCE [LARGE SCALE GENOMIC DNA]</scope>
    <source>
        <strain evidence="2 3">B25</strain>
    </source>
</reference>
<gene>
    <name evidence="2" type="ORF">SAMN04487977_102462</name>
</gene>
<dbReference type="PROSITE" id="PS51257">
    <property type="entry name" value="PROKAR_LIPOPROTEIN"/>
    <property type="match status" value="1"/>
</dbReference>
<proteinExistence type="predicted"/>
<dbReference type="EMBL" id="FOFU01000002">
    <property type="protein sequence ID" value="SEQ09259.1"/>
    <property type="molecule type" value="Genomic_DNA"/>
</dbReference>
<sequence length="123" mass="13355">MKKLFYVLLGIVVLGAIGCLSLTASMKKSLAKIENEDIDMETVEDGSFEGHSELGPVKVDVKVLVENHKLKRVELLRHECGLGHPADVIVDKMVEQNTWDVDAVSGATVSSGIIKNAVNKALR</sequence>
<dbReference type="Gene3D" id="3.90.1010.20">
    <property type="match status" value="1"/>
</dbReference>
<dbReference type="GO" id="GO:0016020">
    <property type="term" value="C:membrane"/>
    <property type="evidence" value="ECO:0007669"/>
    <property type="project" value="InterPro"/>
</dbReference>
<feature type="domain" description="FMN-binding" evidence="1">
    <location>
        <begin position="50"/>
        <end position="122"/>
    </location>
</feature>
<evidence type="ECO:0000313" key="3">
    <source>
        <dbReference type="Proteomes" id="UP000182360"/>
    </source>
</evidence>
<keyword evidence="3" id="KW-1185">Reference proteome</keyword>
<organism evidence="2 3">
    <name type="scientific">Treponema bryantii</name>
    <dbReference type="NCBI Taxonomy" id="163"/>
    <lineage>
        <taxon>Bacteria</taxon>
        <taxon>Pseudomonadati</taxon>
        <taxon>Spirochaetota</taxon>
        <taxon>Spirochaetia</taxon>
        <taxon>Spirochaetales</taxon>
        <taxon>Treponemataceae</taxon>
        <taxon>Treponema</taxon>
    </lineage>
</organism>
<name>A0A1H9D798_9SPIR</name>
<dbReference type="SMART" id="SM00900">
    <property type="entry name" value="FMN_bind"/>
    <property type="match status" value="1"/>
</dbReference>
<dbReference type="Pfam" id="PF04205">
    <property type="entry name" value="FMN_bind"/>
    <property type="match status" value="1"/>
</dbReference>
<evidence type="ECO:0000313" key="2">
    <source>
        <dbReference type="EMBL" id="SEQ09259.1"/>
    </source>
</evidence>
<evidence type="ECO:0000259" key="1">
    <source>
        <dbReference type="SMART" id="SM00900"/>
    </source>
</evidence>
<accession>A0A1H9D798</accession>
<dbReference type="GO" id="GO:0010181">
    <property type="term" value="F:FMN binding"/>
    <property type="evidence" value="ECO:0007669"/>
    <property type="project" value="InterPro"/>
</dbReference>
<dbReference type="RefSeq" id="WP_074641663.1">
    <property type="nucleotide sequence ID" value="NZ_FOFU01000002.1"/>
</dbReference>
<dbReference type="OrthoDB" id="47659at2"/>
<dbReference type="InterPro" id="IPR007329">
    <property type="entry name" value="FMN-bd"/>
</dbReference>
<dbReference type="Proteomes" id="UP000182360">
    <property type="component" value="Unassembled WGS sequence"/>
</dbReference>
<dbReference type="AlphaFoldDB" id="A0A1H9D798"/>